<proteinExistence type="predicted"/>
<keyword evidence="2" id="KW-1185">Reference proteome</keyword>
<organism evidence="1 2">
    <name type="scientific">Celeribacter phage P12053L</name>
    <dbReference type="NCBI Taxonomy" id="1197951"/>
    <lineage>
        <taxon>Viruses</taxon>
        <taxon>Duplodnaviria</taxon>
        <taxon>Heunggongvirae</taxon>
        <taxon>Uroviricota</taxon>
        <taxon>Caudoviricetes</taxon>
        <taxon>Zobellviridae</taxon>
        <taxon>Cobavirinae</taxon>
        <taxon>Siovirus</taxon>
        <taxon>Siovirus coreense</taxon>
    </lineage>
</organism>
<accession>I6R0Y4</accession>
<gene>
    <name evidence="1" type="ORF">P12053L_16</name>
</gene>
<dbReference type="KEGG" id="vg:13405880"/>
<name>I6R0Y4_9CAUD</name>
<dbReference type="GeneID" id="13405880"/>
<protein>
    <submittedName>
        <fullName evidence="1">Uncharacterized protein</fullName>
    </submittedName>
</protein>
<dbReference type="EMBL" id="JQ809650">
    <property type="protein sequence ID" value="AFM54621.1"/>
    <property type="molecule type" value="Genomic_DNA"/>
</dbReference>
<evidence type="ECO:0000313" key="2">
    <source>
        <dbReference type="Proteomes" id="UP000002825"/>
    </source>
</evidence>
<evidence type="ECO:0000313" key="1">
    <source>
        <dbReference type="EMBL" id="AFM54621.1"/>
    </source>
</evidence>
<dbReference type="RefSeq" id="YP_006560901.1">
    <property type="nucleotide sequence ID" value="NC_018280.1"/>
</dbReference>
<sequence>MSDYQLTRDAAGNITTRYAAMLRNISDDFVDDVVAVSLMEYYNLCLVSNKDEGGQDIDLDTTILEAIERVLEDYLSASDFKAWMLTKGN</sequence>
<dbReference type="Proteomes" id="UP000002825">
    <property type="component" value="Segment"/>
</dbReference>
<reference evidence="1 2" key="1">
    <citation type="journal article" date="2012" name="J. Virol.">
        <title>Complete Genome Sequence of Celeribacter Bacteriophage P12053L.</title>
        <authorList>
            <person name="Kang I."/>
            <person name="Jang H."/>
            <person name="Oh H.M."/>
            <person name="Cho J.C."/>
        </authorList>
    </citation>
    <scope>NUCLEOTIDE SEQUENCE [LARGE SCALE GENOMIC DNA]</scope>
</reference>